<evidence type="ECO:0000256" key="4">
    <source>
        <dbReference type="ARBA" id="ARBA00022475"/>
    </source>
</evidence>
<evidence type="ECO:0000259" key="7">
    <source>
        <dbReference type="PROSITE" id="PS50893"/>
    </source>
</evidence>
<dbReference type="SMART" id="SM00382">
    <property type="entry name" value="AAA"/>
    <property type="match status" value="1"/>
</dbReference>
<dbReference type="SUPFAM" id="SSF52540">
    <property type="entry name" value="P-loop containing nucleoside triphosphate hydrolases"/>
    <property type="match status" value="1"/>
</dbReference>
<evidence type="ECO:0000313" key="8">
    <source>
        <dbReference type="EMBL" id="TCP02712.1"/>
    </source>
</evidence>
<reference evidence="9" key="3">
    <citation type="journal article" date="2022" name="Res Sq">
        <title>Evolution of multicellular longitudinally dividing oral cavity symbionts (Neisseriaceae).</title>
        <authorList>
            <person name="Nyongesa S."/>
            <person name="Weber P."/>
            <person name="Bernet E."/>
            <person name="Pullido F."/>
            <person name="Nieckarz M."/>
            <person name="Delaby M."/>
            <person name="Nieves C."/>
            <person name="Viehboeck T."/>
            <person name="Krause N."/>
            <person name="Rivera-Millot A."/>
            <person name="Nakamura A."/>
            <person name="Vischer N."/>
            <person name="VanNieuwenhze M."/>
            <person name="Brun Y."/>
            <person name="Cava F."/>
            <person name="Bulgheresi S."/>
            <person name="Veyrier F."/>
        </authorList>
    </citation>
    <scope>NUCLEOTIDE SEQUENCE</scope>
    <source>
        <strain evidence="9">1258/02</strain>
    </source>
</reference>
<accession>A0AAE9GU98</accession>
<dbReference type="InterPro" id="IPR027417">
    <property type="entry name" value="P-loop_NTPase"/>
</dbReference>
<comment type="similarity">
    <text evidence="1">Belongs to the ABC transporter superfamily.</text>
</comment>
<organism evidence="9 11">
    <name type="scientific">Uruburuella suis</name>
    <dbReference type="NCBI Taxonomy" id="252130"/>
    <lineage>
        <taxon>Bacteria</taxon>
        <taxon>Pseudomonadati</taxon>
        <taxon>Pseudomonadota</taxon>
        <taxon>Betaproteobacteria</taxon>
        <taxon>Neisseriales</taxon>
        <taxon>Neisseriaceae</taxon>
        <taxon>Uruburuella</taxon>
    </lineage>
</organism>
<dbReference type="EMBL" id="SLXE01000023">
    <property type="protein sequence ID" value="TCP02712.1"/>
    <property type="molecule type" value="Genomic_DNA"/>
</dbReference>
<name>A0AAE9GU98_9NEIS</name>
<dbReference type="AlphaFoldDB" id="A0AAE9GU98"/>
<proteinExistence type="inferred from homology"/>
<dbReference type="KEGG" id="usu:LVJ78_10515"/>
<evidence type="ECO:0000313" key="10">
    <source>
        <dbReference type="Proteomes" id="UP000294721"/>
    </source>
</evidence>
<gene>
    <name evidence="8" type="ORF">EV680_1236</name>
    <name evidence="9" type="ORF">LVJ78_10515</name>
</gene>
<dbReference type="Gene3D" id="3.40.50.300">
    <property type="entry name" value="P-loop containing nucleotide triphosphate hydrolases"/>
    <property type="match status" value="1"/>
</dbReference>
<sequence length="300" mass="32796">MIRIENLCHRYPAAVAAALDNVCLTVAQGEALGLLGPNGAGKTTLMSLLAGLQPVQQGQIVFDDQPLAELSRAQKQRISLVPQDFAFYPLLSVWENLCFFAALYGVKDKQHLHNLIEQTDLGAHTAKLAKNLSGGLKRRLNFAIGLINRPTLIFLDEITVGIDPESRRFILENVAALTAEGITVIYTSHYLQEIETLCSQIALLNHGRLVYHGALDDILQQGGQHILRFQTVPPCSPAQAAAWGGSLDAQGAVQLATDEAGAAHIWQMVRQQGFQTAFFQFGHGSLEAFYLDFLNRQVAP</sequence>
<evidence type="ECO:0000256" key="1">
    <source>
        <dbReference type="ARBA" id="ARBA00005417"/>
    </source>
</evidence>
<keyword evidence="6 9" id="KW-0067">ATP-binding</keyword>
<dbReference type="GO" id="GO:0016887">
    <property type="term" value="F:ATP hydrolysis activity"/>
    <property type="evidence" value="ECO:0007669"/>
    <property type="project" value="InterPro"/>
</dbReference>
<dbReference type="Proteomes" id="UP000829756">
    <property type="component" value="Chromosome"/>
</dbReference>
<dbReference type="RefSeq" id="WP_132954342.1">
    <property type="nucleotide sequence ID" value="NZ_CP091507.1"/>
</dbReference>
<evidence type="ECO:0000256" key="2">
    <source>
        <dbReference type="ARBA" id="ARBA00022448"/>
    </source>
</evidence>
<feature type="domain" description="ABC transporter" evidence="7">
    <location>
        <begin position="2"/>
        <end position="231"/>
    </location>
</feature>
<reference evidence="8 10" key="1">
    <citation type="submission" date="2019-03" db="EMBL/GenBank/DDBJ databases">
        <title>Genomic Encyclopedia of Type Strains, Phase IV (KMG-IV): sequencing the most valuable type-strain genomes for metagenomic binning, comparative biology and taxonomic classification.</title>
        <authorList>
            <person name="Goeker M."/>
        </authorList>
    </citation>
    <scope>NUCLEOTIDE SEQUENCE [LARGE SCALE GENOMIC DNA]</scope>
    <source>
        <strain evidence="8 10">DSM 17474</strain>
    </source>
</reference>
<dbReference type="InterPro" id="IPR003439">
    <property type="entry name" value="ABC_transporter-like_ATP-bd"/>
</dbReference>
<evidence type="ECO:0000256" key="6">
    <source>
        <dbReference type="ARBA" id="ARBA00022840"/>
    </source>
</evidence>
<dbReference type="EMBL" id="CP091507">
    <property type="protein sequence ID" value="UOO79114.1"/>
    <property type="molecule type" value="Genomic_DNA"/>
</dbReference>
<evidence type="ECO:0000313" key="9">
    <source>
        <dbReference type="EMBL" id="UOO79114.1"/>
    </source>
</evidence>
<dbReference type="PROSITE" id="PS50893">
    <property type="entry name" value="ABC_TRANSPORTER_2"/>
    <property type="match status" value="1"/>
</dbReference>
<dbReference type="PANTHER" id="PTHR42711:SF5">
    <property type="entry name" value="ABC TRANSPORTER ATP-BINDING PROTEIN NATA"/>
    <property type="match status" value="1"/>
</dbReference>
<keyword evidence="2" id="KW-0813">Transport</keyword>
<keyword evidence="4" id="KW-0472">Membrane</keyword>
<evidence type="ECO:0000256" key="5">
    <source>
        <dbReference type="ARBA" id="ARBA00022741"/>
    </source>
</evidence>
<dbReference type="InterPro" id="IPR003593">
    <property type="entry name" value="AAA+_ATPase"/>
</dbReference>
<reference evidence="9" key="2">
    <citation type="submission" date="2021-12" db="EMBL/GenBank/DDBJ databases">
        <authorList>
            <person name="Veyrier F.J."/>
        </authorList>
    </citation>
    <scope>NUCLEOTIDE SEQUENCE</scope>
    <source>
        <strain evidence="9">1258/02</strain>
    </source>
</reference>
<evidence type="ECO:0000313" key="11">
    <source>
        <dbReference type="Proteomes" id="UP000829756"/>
    </source>
</evidence>
<keyword evidence="3" id="KW-0536">Nodulation</keyword>
<dbReference type="Proteomes" id="UP000294721">
    <property type="component" value="Unassembled WGS sequence"/>
</dbReference>
<dbReference type="GO" id="GO:0005524">
    <property type="term" value="F:ATP binding"/>
    <property type="evidence" value="ECO:0007669"/>
    <property type="project" value="UniProtKB-KW"/>
</dbReference>
<evidence type="ECO:0000256" key="3">
    <source>
        <dbReference type="ARBA" id="ARBA00022458"/>
    </source>
</evidence>
<dbReference type="InterPro" id="IPR050763">
    <property type="entry name" value="ABC_transporter_ATP-binding"/>
</dbReference>
<dbReference type="PANTHER" id="PTHR42711">
    <property type="entry name" value="ABC TRANSPORTER ATP-BINDING PROTEIN"/>
    <property type="match status" value="1"/>
</dbReference>
<keyword evidence="5" id="KW-0547">Nucleotide-binding</keyword>
<keyword evidence="4" id="KW-1003">Cell membrane</keyword>
<dbReference type="Pfam" id="PF00005">
    <property type="entry name" value="ABC_tran"/>
    <property type="match status" value="1"/>
</dbReference>
<protein>
    <submittedName>
        <fullName evidence="9">ABC transporter ATP-binding protein</fullName>
    </submittedName>
    <submittedName>
        <fullName evidence="8">ABC-2 type transport system ATP-binding protein</fullName>
    </submittedName>
</protein>
<keyword evidence="10" id="KW-1185">Reference proteome</keyword>